<protein>
    <recommendedName>
        <fullName evidence="1">Alginate export domain-containing protein</fullName>
    </recommendedName>
</protein>
<sequence length="489" mass="54367">MKKLCVFCTISLVSLPGISQKLAAPPVSTSPVSITVYDRTRVDAVQWFTATPTAETYGYLESLLRVGIAQKRRQFDWQLELIQPSVLFLPSDAVSTVAAQGQLGLGGTYFAANNNQTENAAGALKLGFIRFHGSNPGHSLRIGRFEFFDGQETTPKNTDLLYLQTNHMAARMIGNFGFSDGQRSFDGIDGHYNGKTWDITAMGARADQGVYNMNANPELNVDLQYLAYSKYDFKDHLLWRVFAMDYHDGRTGLTKTDNRPLAVRLTDHRNIRLGSYGADFLTTVPVGAGKVDMLAWGVLQNGNWGLLNQHAGATAVEGGYHATQVPTAPWLRGGFVRSTGDNNASDARNNTFFQVLPTPRTYARFPFYNMMNSKDQFVQLMDKPAKKLDVRTDMHFLQLTSNNDLWYQGGGAYDNKVFGYVGRPANLHSSFSSVFDASVDYQVSPSIALTAYYARAWGKSVVAAIYPVGHTAQFGYMEMTYRWGKQQRP</sequence>
<dbReference type="EMBL" id="CABQ01000006">
    <property type="protein sequence ID" value="CBI06673.1"/>
    <property type="molecule type" value="Genomic_DNA"/>
</dbReference>
<comment type="caution">
    <text evidence="2">The sequence shown here is derived from an EMBL/GenBank/DDBJ whole genome shotgun (WGS) entry which is preliminary data.</text>
</comment>
<evidence type="ECO:0000259" key="1">
    <source>
        <dbReference type="Pfam" id="PF13372"/>
    </source>
</evidence>
<proteinExistence type="predicted"/>
<evidence type="ECO:0000313" key="2">
    <source>
        <dbReference type="EMBL" id="CBI06673.1"/>
    </source>
</evidence>
<gene>
    <name evidence="2" type="ORF">CARN6_2783</name>
</gene>
<reference evidence="2" key="1">
    <citation type="submission" date="2009-10" db="EMBL/GenBank/DDBJ databases">
        <title>Diversity of trophic interactions inside an arsenic-rich microbial ecosystem.</title>
        <authorList>
            <person name="Bertin P.N."/>
            <person name="Heinrich-Salmeron A."/>
            <person name="Pelletier E."/>
            <person name="Goulhen-Chollet F."/>
            <person name="Arsene-Ploetze F."/>
            <person name="Gallien S."/>
            <person name="Calteau A."/>
            <person name="Vallenet D."/>
            <person name="Casiot C."/>
            <person name="Chane-Woon-Ming B."/>
            <person name="Giloteaux L."/>
            <person name="Barakat M."/>
            <person name="Bonnefoy V."/>
            <person name="Bruneel O."/>
            <person name="Chandler M."/>
            <person name="Cleiss J."/>
            <person name="Duran R."/>
            <person name="Elbaz-Poulichet F."/>
            <person name="Fonknechten N."/>
            <person name="Lauga B."/>
            <person name="Mornico D."/>
            <person name="Ortet P."/>
            <person name="Schaeffer C."/>
            <person name="Siguier P."/>
            <person name="Alexander Thil Smith A."/>
            <person name="Van Dorsselaer A."/>
            <person name="Weissenbach J."/>
            <person name="Medigue C."/>
            <person name="Le Paslier D."/>
        </authorList>
    </citation>
    <scope>NUCLEOTIDE SEQUENCE</scope>
</reference>
<feature type="domain" description="Alginate export" evidence="1">
    <location>
        <begin position="112"/>
        <end position="417"/>
    </location>
</feature>
<name>E6QHF9_9ZZZZ</name>
<dbReference type="Pfam" id="PF13372">
    <property type="entry name" value="Alginate_exp"/>
    <property type="match status" value="1"/>
</dbReference>
<organism evidence="2">
    <name type="scientific">mine drainage metagenome</name>
    <dbReference type="NCBI Taxonomy" id="410659"/>
    <lineage>
        <taxon>unclassified sequences</taxon>
        <taxon>metagenomes</taxon>
        <taxon>ecological metagenomes</taxon>
    </lineage>
</organism>
<accession>E6QHF9</accession>
<dbReference type="AlphaFoldDB" id="E6QHF9"/>
<dbReference type="InterPro" id="IPR025388">
    <property type="entry name" value="Alginate_export_dom"/>
</dbReference>